<reference evidence="3" key="1">
    <citation type="submission" date="2020-09" db="EMBL/GenBank/DDBJ databases">
        <title>Iningainema tapete sp. nov. (Scytonemataceae, Cyanobacteria) from greenhouses in central Florida (USA) produces two types of nodularin with biosynthetic potential for microcystin-LR and anabaenopeptins.</title>
        <authorList>
            <person name="Berthold D.E."/>
            <person name="Lefler F.W."/>
            <person name="Huang I.-S."/>
            <person name="Abdulla H."/>
            <person name="Zimba P.V."/>
            <person name="Laughinghouse H.D. IV."/>
        </authorList>
    </citation>
    <scope>NUCLEOTIDE SEQUENCE</scope>
    <source>
        <strain evidence="3">BLCCT55</strain>
    </source>
</reference>
<evidence type="ECO:0000313" key="4">
    <source>
        <dbReference type="Proteomes" id="UP000629098"/>
    </source>
</evidence>
<dbReference type="CDD" id="cd03801">
    <property type="entry name" value="GT4_PimA-like"/>
    <property type="match status" value="1"/>
</dbReference>
<protein>
    <submittedName>
        <fullName evidence="3">Glycosyltransferase family 4 protein</fullName>
    </submittedName>
</protein>
<dbReference type="PANTHER" id="PTHR12526">
    <property type="entry name" value="GLYCOSYLTRANSFERASE"/>
    <property type="match status" value="1"/>
</dbReference>
<dbReference type="InterPro" id="IPR028098">
    <property type="entry name" value="Glyco_trans_4-like_N"/>
</dbReference>
<comment type="caution">
    <text evidence="3">The sequence shown here is derived from an EMBL/GenBank/DDBJ whole genome shotgun (WGS) entry which is preliminary data.</text>
</comment>
<dbReference type="AlphaFoldDB" id="A0A8J7BWS3"/>
<dbReference type="Proteomes" id="UP000629098">
    <property type="component" value="Unassembled WGS sequence"/>
</dbReference>
<feature type="domain" description="Glycosyltransferase subfamily 4-like N-terminal" evidence="2">
    <location>
        <begin position="15"/>
        <end position="172"/>
    </location>
</feature>
<evidence type="ECO:0000313" key="3">
    <source>
        <dbReference type="EMBL" id="MBD2771468.1"/>
    </source>
</evidence>
<sequence>MHLIVLENEVSSFRGGQERSLLDVCRGLYHRGHSISLLYIKEGDLLSQYNEFCSNLIQVSSYRIERRKIIQSINNFLLNNIKLKTTTDSVVYSNQYHDSFFAYTLALSKNIPFVCHLRLPPPPLRTLGFQWGIGMQGAKRLIAVSNQTKLDWINRGFKEDKIDVVYNGVNPEIFIQNSDNISTYKNKLGINENTRIISYIGRLDKEKGLETLIQGFALFLKSDTNAKLLIAGKPLCQDNDYKKHLIKLTNDLGIEENVSFLGHVNNTISLYQISDCTILPSLHSEPFGRTIIESMACGTPVVASRTGGITEILTLEFQDGLFEPGNVQDLVTTLNIMLKKKDLDPHLSDKCRKHILCNFHLDRMVDGVEKVLVKSLKN</sequence>
<keyword evidence="4" id="KW-1185">Reference proteome</keyword>
<proteinExistence type="predicted"/>
<evidence type="ECO:0000259" key="1">
    <source>
        <dbReference type="Pfam" id="PF00534"/>
    </source>
</evidence>
<dbReference type="EMBL" id="JACXAE010000025">
    <property type="protein sequence ID" value="MBD2771468.1"/>
    <property type="molecule type" value="Genomic_DNA"/>
</dbReference>
<organism evidence="3 4">
    <name type="scientific">Iningainema tapete BLCC-T55</name>
    <dbReference type="NCBI Taxonomy" id="2748662"/>
    <lineage>
        <taxon>Bacteria</taxon>
        <taxon>Bacillati</taxon>
        <taxon>Cyanobacteriota</taxon>
        <taxon>Cyanophyceae</taxon>
        <taxon>Nostocales</taxon>
        <taxon>Scytonemataceae</taxon>
        <taxon>Iningainema tapete</taxon>
    </lineage>
</organism>
<dbReference type="Pfam" id="PF13439">
    <property type="entry name" value="Glyco_transf_4"/>
    <property type="match status" value="1"/>
</dbReference>
<dbReference type="InterPro" id="IPR001296">
    <property type="entry name" value="Glyco_trans_1"/>
</dbReference>
<name>A0A8J7BWS3_9CYAN</name>
<dbReference type="RefSeq" id="WP_190825763.1">
    <property type="nucleotide sequence ID" value="NZ_CAWPPI010000025.1"/>
</dbReference>
<gene>
    <name evidence="3" type="ORF">ICL16_04910</name>
</gene>
<dbReference type="SUPFAM" id="SSF53756">
    <property type="entry name" value="UDP-Glycosyltransferase/glycogen phosphorylase"/>
    <property type="match status" value="1"/>
</dbReference>
<dbReference type="PANTHER" id="PTHR12526:SF638">
    <property type="entry name" value="SPORE COAT PROTEIN SA"/>
    <property type="match status" value="1"/>
</dbReference>
<dbReference type="Pfam" id="PF00534">
    <property type="entry name" value="Glycos_transf_1"/>
    <property type="match status" value="1"/>
</dbReference>
<dbReference type="Gene3D" id="3.40.50.2000">
    <property type="entry name" value="Glycogen Phosphorylase B"/>
    <property type="match status" value="2"/>
</dbReference>
<feature type="domain" description="Glycosyl transferase family 1" evidence="1">
    <location>
        <begin position="182"/>
        <end position="353"/>
    </location>
</feature>
<evidence type="ECO:0000259" key="2">
    <source>
        <dbReference type="Pfam" id="PF13439"/>
    </source>
</evidence>
<dbReference type="GO" id="GO:0016757">
    <property type="term" value="F:glycosyltransferase activity"/>
    <property type="evidence" value="ECO:0007669"/>
    <property type="project" value="InterPro"/>
</dbReference>
<accession>A0A8J7BWS3</accession>